<comment type="caution">
    <text evidence="3">The sequence shown here is derived from an EMBL/GenBank/DDBJ whole genome shotgun (WGS) entry which is preliminary data.</text>
</comment>
<dbReference type="InterPro" id="IPR000525">
    <property type="entry name" value="Initiator_Rep_WH1"/>
</dbReference>
<accession>A0A369YHQ2</accession>
<comment type="similarity">
    <text evidence="1">Belongs to the initiator RepB protein family.</text>
</comment>
<dbReference type="Pfam" id="PF21205">
    <property type="entry name" value="Rep3_C"/>
    <property type="match status" value="1"/>
</dbReference>
<evidence type="ECO:0000259" key="2">
    <source>
        <dbReference type="Pfam" id="PF01051"/>
    </source>
</evidence>
<dbReference type="GO" id="GO:0006270">
    <property type="term" value="P:DNA replication initiation"/>
    <property type="evidence" value="ECO:0007669"/>
    <property type="project" value="InterPro"/>
</dbReference>
<name>A0A369YHQ2_9PAST</name>
<protein>
    <submittedName>
        <fullName evidence="3">Replication initiation protein</fullName>
    </submittedName>
</protein>
<dbReference type="Pfam" id="PF01051">
    <property type="entry name" value="Rep3_N"/>
    <property type="match status" value="1"/>
</dbReference>
<gene>
    <name evidence="3" type="ORF">DPV93_10875</name>
</gene>
<dbReference type="AlphaFoldDB" id="A0A369YHQ2"/>
<sequence>MSNELTISKANSFVEASYQMTLDEMRVLSLTLGVFDPTNPKRGFDFTVAEFCEHFPDVNPDIAYVQVQKAIRKISSRWMTLQNDERILHEVAFVTDRVYFKKEGRFYIEFHEKLLPYIANLKARYTKYELVNIGAFTSTHTIRLYELCSQYKTVGRREIKLEDLKDWLQIKDKYPRYNSFNQRVLEPAVLEINAKSDLFVSIEPIKRGRTITALHFTIKTKKQEIEDSRKSATKLGRIKLPKRPNVKVGSHEEGVYFRECENLIRKHWKSVYNNEEWRDILPKLPDSELELLHKFYKGIGDEYHKLCKRILDSRESNSK</sequence>
<evidence type="ECO:0000313" key="3">
    <source>
        <dbReference type="EMBL" id="RDE69722.1"/>
    </source>
</evidence>
<dbReference type="InterPro" id="IPR036388">
    <property type="entry name" value="WH-like_DNA-bd_sf"/>
</dbReference>
<dbReference type="InterPro" id="IPR036390">
    <property type="entry name" value="WH_DNA-bd_sf"/>
</dbReference>
<dbReference type="GO" id="GO:0003887">
    <property type="term" value="F:DNA-directed DNA polymerase activity"/>
    <property type="evidence" value="ECO:0007669"/>
    <property type="project" value="InterPro"/>
</dbReference>
<dbReference type="Proteomes" id="UP000253872">
    <property type="component" value="Unassembled WGS sequence"/>
</dbReference>
<reference evidence="3 4" key="1">
    <citation type="submission" date="2018-05" db="EMBL/GenBank/DDBJ databases">
        <title>Draft Genome Sequences for a Diverse set of 7 Haemophilus Species.</title>
        <authorList>
            <person name="Nichols M."/>
            <person name="Topaz N."/>
            <person name="Wang X."/>
            <person name="Wang X."/>
            <person name="Boxrud D."/>
        </authorList>
    </citation>
    <scope>NUCLEOTIDE SEQUENCE [LARGE SCALE GENOMIC DNA]</scope>
    <source>
        <strain evidence="3 4">C2002001239</strain>
    </source>
</reference>
<evidence type="ECO:0000256" key="1">
    <source>
        <dbReference type="ARBA" id="ARBA00038283"/>
    </source>
</evidence>
<organism evidence="3 4">
    <name type="scientific">Haemophilus sputorum</name>
    <dbReference type="NCBI Taxonomy" id="1078480"/>
    <lineage>
        <taxon>Bacteria</taxon>
        <taxon>Pseudomonadati</taxon>
        <taxon>Pseudomonadota</taxon>
        <taxon>Gammaproteobacteria</taxon>
        <taxon>Pasteurellales</taxon>
        <taxon>Pasteurellaceae</taxon>
        <taxon>Haemophilus</taxon>
    </lineage>
</organism>
<evidence type="ECO:0000313" key="4">
    <source>
        <dbReference type="Proteomes" id="UP000253872"/>
    </source>
</evidence>
<feature type="domain" description="Initiator Rep protein WH1" evidence="2">
    <location>
        <begin position="7"/>
        <end position="149"/>
    </location>
</feature>
<dbReference type="Gene3D" id="1.10.10.10">
    <property type="entry name" value="Winged helix-like DNA-binding domain superfamily/Winged helix DNA-binding domain"/>
    <property type="match status" value="2"/>
</dbReference>
<proteinExistence type="inferred from homology"/>
<dbReference type="EMBL" id="QEPN01000017">
    <property type="protein sequence ID" value="RDE69722.1"/>
    <property type="molecule type" value="Genomic_DNA"/>
</dbReference>
<dbReference type="RefSeq" id="WP_111404566.1">
    <property type="nucleotide sequence ID" value="NZ_JANFLW010000026.1"/>
</dbReference>
<dbReference type="SUPFAM" id="SSF46785">
    <property type="entry name" value="Winged helix' DNA-binding domain"/>
    <property type="match status" value="2"/>
</dbReference>